<reference evidence="1" key="1">
    <citation type="submission" date="2022-10" db="EMBL/GenBank/DDBJ databases">
        <title>Tapping the CABI collections for fungal endophytes: first genome assemblies for Collariella, Neodidymelliopsis, Ascochyta clinopodiicola, Didymella pomorum, Didymosphaeria variabile, Neocosmospora piperis and Neocucurbitaria cava.</title>
        <authorList>
            <person name="Hill R."/>
        </authorList>
    </citation>
    <scope>NUCLEOTIDE SEQUENCE</scope>
    <source>
        <strain evidence="1">IMI 360193</strain>
    </source>
</reference>
<accession>A0A9W8X125</accession>
<name>A0A9W8X125_9PLEO</name>
<organism evidence="1 2">
    <name type="scientific">Didymella glomerata</name>
    <dbReference type="NCBI Taxonomy" id="749621"/>
    <lineage>
        <taxon>Eukaryota</taxon>
        <taxon>Fungi</taxon>
        <taxon>Dikarya</taxon>
        <taxon>Ascomycota</taxon>
        <taxon>Pezizomycotina</taxon>
        <taxon>Dothideomycetes</taxon>
        <taxon>Pleosporomycetidae</taxon>
        <taxon>Pleosporales</taxon>
        <taxon>Pleosporineae</taxon>
        <taxon>Didymellaceae</taxon>
        <taxon>Didymella</taxon>
    </lineage>
</organism>
<dbReference type="Proteomes" id="UP001140562">
    <property type="component" value="Unassembled WGS sequence"/>
</dbReference>
<evidence type="ECO:0000313" key="1">
    <source>
        <dbReference type="EMBL" id="KAJ4337939.1"/>
    </source>
</evidence>
<dbReference type="AlphaFoldDB" id="A0A9W8X125"/>
<proteinExistence type="predicted"/>
<keyword evidence="2" id="KW-1185">Reference proteome</keyword>
<evidence type="ECO:0000313" key="2">
    <source>
        <dbReference type="Proteomes" id="UP001140562"/>
    </source>
</evidence>
<protein>
    <submittedName>
        <fullName evidence="1">Uncharacterized protein</fullName>
    </submittedName>
</protein>
<dbReference type="EMBL" id="JAPEUV010000034">
    <property type="protein sequence ID" value="KAJ4337939.1"/>
    <property type="molecule type" value="Genomic_DNA"/>
</dbReference>
<dbReference type="OrthoDB" id="3029470at2759"/>
<sequence length="454" mass="51791">MTFDVAACVSLHNQIVNRAVIALPEDSRPTIVNNWFTAYAQDLRIRKPNVNLTGPLEQFLSGIDIVLPNSTHHIAFTPFLVGVSEPSELLPSFWHDLGSYGDYVRLYRKPVTWFEGGLVMSLKDHQVNLIDDLQYDPADWATTDLQSSLEMYLRQIDSGKWAVDTSLEVGGFGDDTKCQGWRYESWTEWEMEWTLTMWDNLIEAIMEKMSWMSDAPAWGPWRSIASQPVIEQYLPADSEHSAVNSFVRTFLTRARKPPFHGIAPMLQIPTDNLMHHFGPKSTRRGFLLFPWQAPGVDFEIPEEEAEWRTDPEPARIVDDRGGLYIVESSWPNMTQAKMLLPFSIGHNGHLLRGDGYLHEGIGNDRLYHLGLCSPAMPYQGTPLALILANWAELVVNENWLVNIHGVTGNKLHWTAADNERFADHFQLNLHCEPPVDRSTWRKVYPEDTAAHDEL</sequence>
<gene>
    <name evidence="1" type="ORF">N0V87_004286</name>
</gene>
<comment type="caution">
    <text evidence="1">The sequence shown here is derived from an EMBL/GenBank/DDBJ whole genome shotgun (WGS) entry which is preliminary data.</text>
</comment>